<organism evidence="9 10">
    <name type="scientific">Microbacterium testaceum</name>
    <name type="common">Aureobacterium testaceum</name>
    <name type="synonym">Brevibacterium testaceum</name>
    <dbReference type="NCBI Taxonomy" id="2033"/>
    <lineage>
        <taxon>Bacteria</taxon>
        <taxon>Bacillati</taxon>
        <taxon>Actinomycetota</taxon>
        <taxon>Actinomycetes</taxon>
        <taxon>Micrococcales</taxon>
        <taxon>Microbacteriaceae</taxon>
        <taxon>Microbacterium</taxon>
    </lineage>
</organism>
<evidence type="ECO:0000256" key="1">
    <source>
        <dbReference type="ARBA" id="ARBA00002901"/>
    </source>
</evidence>
<dbReference type="InterPro" id="IPR036425">
    <property type="entry name" value="MoaB/Mog-like_dom_sf"/>
</dbReference>
<evidence type="ECO:0000256" key="2">
    <source>
        <dbReference type="ARBA" id="ARBA00005046"/>
    </source>
</evidence>
<dbReference type="CDD" id="cd00887">
    <property type="entry name" value="MoeA"/>
    <property type="match status" value="1"/>
</dbReference>
<evidence type="ECO:0000256" key="3">
    <source>
        <dbReference type="ARBA" id="ARBA00010763"/>
    </source>
</evidence>
<dbReference type="PANTHER" id="PTHR10192:SF5">
    <property type="entry name" value="GEPHYRIN"/>
    <property type="match status" value="1"/>
</dbReference>
<dbReference type="SUPFAM" id="SSF63882">
    <property type="entry name" value="MoeA N-terminal region -like"/>
    <property type="match status" value="1"/>
</dbReference>
<dbReference type="EMBL" id="LDRV01000029">
    <property type="protein sequence ID" value="KTS13295.1"/>
    <property type="molecule type" value="Genomic_DNA"/>
</dbReference>
<dbReference type="GO" id="GO:0006777">
    <property type="term" value="P:Mo-molybdopterin cofactor biosynthetic process"/>
    <property type="evidence" value="ECO:0007669"/>
    <property type="project" value="UniProtKB-UniRule"/>
</dbReference>
<comment type="pathway">
    <text evidence="2 7">Cofactor biosynthesis; molybdopterin biosynthesis.</text>
</comment>
<dbReference type="UniPathway" id="UPA00344"/>
<dbReference type="EC" id="2.10.1.1" evidence="7"/>
<protein>
    <recommendedName>
        <fullName evidence="7">Molybdopterin molybdenumtransferase</fullName>
        <ecNumber evidence="7">2.10.1.1</ecNumber>
    </recommendedName>
</protein>
<dbReference type="InterPro" id="IPR005111">
    <property type="entry name" value="MoeA_C_domain_IV"/>
</dbReference>
<keyword evidence="7" id="KW-0460">Magnesium</keyword>
<dbReference type="SUPFAM" id="SSF53218">
    <property type="entry name" value="Molybdenum cofactor biosynthesis proteins"/>
    <property type="match status" value="1"/>
</dbReference>
<dbReference type="Proteomes" id="UP000072189">
    <property type="component" value="Unassembled WGS sequence"/>
</dbReference>
<sequence>MIDVAEHLAAILAAVRPLEPEPRGVAEARGRVLRHPVLARVDVPGFDSSAMDGFAVREVTGPVTLRVIADLPAGTQDDPRMDAGEAARIMTGAPVPTDATAVVPFEDTERGLAGGLGDVTVLAAPRGPGAHIRRRGSDVREGDLVVADGIRLTAARLGAIAAAGVGTVSVSPAPRVAVVSTGSELRSAGEPLRRGQIPESNSALLAGLAEEAGAEIVLRTSVGDEGDGPRDAIAAAEAAGVDVVVFSGGVSAGAYEVVKNTLADLMRFDRVRMQPGKPQGFGSTPSGTLLFGLPGNPVSAAVSFELFVRPALGALEGEADLGRETLRVALAADRRARPERVQYVPVRLDRSDPARWTALPTAHGTRGLGEADGLAIIPPSDRDLVAGDLVTVTRW</sequence>
<evidence type="ECO:0000256" key="4">
    <source>
        <dbReference type="ARBA" id="ARBA00022505"/>
    </source>
</evidence>
<comment type="function">
    <text evidence="1 7">Catalyzes the insertion of molybdate into adenylated molybdopterin with the concomitant release of AMP.</text>
</comment>
<reference evidence="9 10" key="1">
    <citation type="journal article" date="2016" name="Front. Microbiol.">
        <title>Genomic Resource of Rice Seed Associated Bacteria.</title>
        <authorList>
            <person name="Midha S."/>
            <person name="Bansal K."/>
            <person name="Sharma S."/>
            <person name="Kumar N."/>
            <person name="Patil P.P."/>
            <person name="Chaudhry V."/>
            <person name="Patil P.B."/>
        </authorList>
    </citation>
    <scope>NUCLEOTIDE SEQUENCE [LARGE SCALE GENOMIC DNA]</scope>
    <source>
        <strain evidence="9 10">RSA3</strain>
    </source>
</reference>
<dbReference type="Pfam" id="PF00994">
    <property type="entry name" value="MoCF_biosynth"/>
    <property type="match status" value="1"/>
</dbReference>
<keyword evidence="7" id="KW-0479">Metal-binding</keyword>
<dbReference type="Pfam" id="PF03453">
    <property type="entry name" value="MoeA_N"/>
    <property type="match status" value="1"/>
</dbReference>
<dbReference type="GO" id="GO:0046872">
    <property type="term" value="F:metal ion binding"/>
    <property type="evidence" value="ECO:0007669"/>
    <property type="project" value="UniProtKB-UniRule"/>
</dbReference>
<dbReference type="NCBIfam" id="NF045515">
    <property type="entry name" value="Glp_gephyrin"/>
    <property type="match status" value="1"/>
</dbReference>
<dbReference type="InterPro" id="IPR038987">
    <property type="entry name" value="MoeA-like"/>
</dbReference>
<dbReference type="Gene3D" id="3.90.105.10">
    <property type="entry name" value="Molybdopterin biosynthesis moea protein, domain 2"/>
    <property type="match status" value="1"/>
</dbReference>
<dbReference type="InterPro" id="IPR005110">
    <property type="entry name" value="MoeA_linker/N"/>
</dbReference>
<dbReference type="NCBIfam" id="TIGR00177">
    <property type="entry name" value="molyb_syn"/>
    <property type="match status" value="1"/>
</dbReference>
<dbReference type="PANTHER" id="PTHR10192">
    <property type="entry name" value="MOLYBDOPTERIN BIOSYNTHESIS PROTEIN"/>
    <property type="match status" value="1"/>
</dbReference>
<dbReference type="InterPro" id="IPR036135">
    <property type="entry name" value="MoeA_linker/N_sf"/>
</dbReference>
<dbReference type="Gene3D" id="3.40.980.10">
    <property type="entry name" value="MoaB/Mog-like domain"/>
    <property type="match status" value="1"/>
</dbReference>
<evidence type="ECO:0000313" key="10">
    <source>
        <dbReference type="Proteomes" id="UP000072189"/>
    </source>
</evidence>
<dbReference type="Gene3D" id="2.40.340.10">
    <property type="entry name" value="MoeA, C-terminal, domain IV"/>
    <property type="match status" value="1"/>
</dbReference>
<gene>
    <name evidence="9" type="ORF">RSA3_05365</name>
</gene>
<evidence type="ECO:0000259" key="8">
    <source>
        <dbReference type="SMART" id="SM00852"/>
    </source>
</evidence>
<comment type="cofactor">
    <cofactor evidence="7">
        <name>Mg(2+)</name>
        <dbReference type="ChEBI" id="CHEBI:18420"/>
    </cofactor>
</comment>
<keyword evidence="4 7" id="KW-0500">Molybdenum</keyword>
<evidence type="ECO:0000256" key="7">
    <source>
        <dbReference type="RuleBase" id="RU365090"/>
    </source>
</evidence>
<dbReference type="GO" id="GO:0005829">
    <property type="term" value="C:cytosol"/>
    <property type="evidence" value="ECO:0007669"/>
    <property type="project" value="TreeGrafter"/>
</dbReference>
<name>A0A147FA62_MICTE</name>
<comment type="catalytic activity">
    <reaction evidence="6">
        <text>adenylyl-molybdopterin + molybdate = Mo-molybdopterin + AMP + H(+)</text>
        <dbReference type="Rhea" id="RHEA:35047"/>
        <dbReference type="ChEBI" id="CHEBI:15378"/>
        <dbReference type="ChEBI" id="CHEBI:36264"/>
        <dbReference type="ChEBI" id="CHEBI:62727"/>
        <dbReference type="ChEBI" id="CHEBI:71302"/>
        <dbReference type="ChEBI" id="CHEBI:456215"/>
        <dbReference type="EC" id="2.10.1.1"/>
    </reaction>
</comment>
<dbReference type="InterPro" id="IPR001453">
    <property type="entry name" value="MoaB/Mog_dom"/>
</dbReference>
<dbReference type="InterPro" id="IPR036688">
    <property type="entry name" value="MoeA_C_domain_IV_sf"/>
</dbReference>
<dbReference type="SMART" id="SM00852">
    <property type="entry name" value="MoCF_biosynth"/>
    <property type="match status" value="1"/>
</dbReference>
<dbReference type="AlphaFoldDB" id="A0A147FA62"/>
<comment type="similarity">
    <text evidence="3 7">Belongs to the MoeA family.</text>
</comment>
<proteinExistence type="inferred from homology"/>
<comment type="caution">
    <text evidence="9">The sequence shown here is derived from an EMBL/GenBank/DDBJ whole genome shotgun (WGS) entry which is preliminary data.</text>
</comment>
<dbReference type="RefSeq" id="WP_058613592.1">
    <property type="nucleotide sequence ID" value="NZ_LDRV01000029.1"/>
</dbReference>
<dbReference type="GO" id="GO:0061599">
    <property type="term" value="F:molybdopterin molybdotransferase activity"/>
    <property type="evidence" value="ECO:0007669"/>
    <property type="project" value="UniProtKB-UniRule"/>
</dbReference>
<feature type="domain" description="MoaB/Mog" evidence="8">
    <location>
        <begin position="177"/>
        <end position="314"/>
    </location>
</feature>
<accession>A0A147FA62</accession>
<dbReference type="PATRIC" id="fig|2033.7.peg.1655"/>
<dbReference type="Pfam" id="PF03454">
    <property type="entry name" value="MoeA_C"/>
    <property type="match status" value="1"/>
</dbReference>
<evidence type="ECO:0000313" key="9">
    <source>
        <dbReference type="EMBL" id="KTS13295.1"/>
    </source>
</evidence>
<keyword evidence="5 7" id="KW-0501">Molybdenum cofactor biosynthesis</keyword>
<evidence type="ECO:0000256" key="6">
    <source>
        <dbReference type="ARBA" id="ARBA00047317"/>
    </source>
</evidence>
<evidence type="ECO:0000256" key="5">
    <source>
        <dbReference type="ARBA" id="ARBA00023150"/>
    </source>
</evidence>
<dbReference type="SUPFAM" id="SSF63867">
    <property type="entry name" value="MoeA C-terminal domain-like"/>
    <property type="match status" value="1"/>
</dbReference>
<dbReference type="Gene3D" id="2.170.190.11">
    <property type="entry name" value="Molybdopterin biosynthesis moea protein, domain 3"/>
    <property type="match status" value="1"/>
</dbReference>
<keyword evidence="7" id="KW-0808">Transferase</keyword>